<keyword evidence="10" id="KW-0282">Flagellum</keyword>
<evidence type="ECO:0000256" key="5">
    <source>
        <dbReference type="ARBA" id="ARBA00022989"/>
    </source>
</evidence>
<keyword evidence="11" id="KW-1185">Reference proteome</keyword>
<dbReference type="InterPro" id="IPR036737">
    <property type="entry name" value="OmpA-like_sf"/>
</dbReference>
<accession>N4W968</accession>
<keyword evidence="6 7" id="KW-0472">Membrane</keyword>
<feature type="domain" description="OmpA-like" evidence="9">
    <location>
        <begin position="138"/>
        <end position="259"/>
    </location>
</feature>
<dbReference type="NCBIfam" id="NF005382">
    <property type="entry name" value="PRK06925.1"/>
    <property type="match status" value="1"/>
</dbReference>
<dbReference type="PANTHER" id="PTHR30329">
    <property type="entry name" value="STATOR ELEMENT OF FLAGELLAR MOTOR COMPLEX"/>
    <property type="match status" value="1"/>
</dbReference>
<name>N4W968_9BACI</name>
<sequence length="261" mass="29406">MKLKKKRSEQKGAPKWMTTYSDMVTLILVFFVLLFSMSQIDAKKFQELAEALRNQSVMDQLPSIIPADEPSENSETQDESSGSDDPIMAPDESDNEDEQEPENSTPSEGDELDQLLADVETFLQENQLNNVISATRTDQGVVLVLQETLLFETGEAEILEEGRPFLEKVGTLLDHIPNQVRVEGHTDDRPISSFRYPSNWELSTARASSVIRYIIDESSIDSARFHAAGYGATEPVVPNDSPENWEKNRRVEIVILEEEND</sequence>
<dbReference type="AlphaFoldDB" id="N4W968"/>
<evidence type="ECO:0000256" key="6">
    <source>
        <dbReference type="ARBA" id="ARBA00023136"/>
    </source>
</evidence>
<keyword evidence="10" id="KW-0966">Cell projection</keyword>
<dbReference type="GO" id="GO:0005886">
    <property type="term" value="C:plasma membrane"/>
    <property type="evidence" value="ECO:0007669"/>
    <property type="project" value="UniProtKB-SubCell"/>
</dbReference>
<feature type="compositionally biased region" description="Acidic residues" evidence="8">
    <location>
        <begin position="91"/>
        <end position="101"/>
    </location>
</feature>
<keyword evidence="10" id="KW-0969">Cilium</keyword>
<dbReference type="Proteomes" id="UP000012283">
    <property type="component" value="Unassembled WGS sequence"/>
</dbReference>
<dbReference type="SUPFAM" id="SSF103088">
    <property type="entry name" value="OmpA-like"/>
    <property type="match status" value="1"/>
</dbReference>
<evidence type="ECO:0000313" key="11">
    <source>
        <dbReference type="Proteomes" id="UP000012283"/>
    </source>
</evidence>
<evidence type="ECO:0000256" key="8">
    <source>
        <dbReference type="SAM" id="MobiDB-lite"/>
    </source>
</evidence>
<dbReference type="OrthoDB" id="9815217at2"/>
<evidence type="ECO:0000256" key="2">
    <source>
        <dbReference type="ARBA" id="ARBA00008914"/>
    </source>
</evidence>
<reference evidence="10 11" key="1">
    <citation type="submission" date="2013-03" db="EMBL/GenBank/DDBJ databases">
        <title>Draft genome sequence of Gracibacillus halophilus YIM-C55.5, a moderately halophilic and thermophilic organism from the Xiaochaidamu salt lake.</title>
        <authorList>
            <person name="Sugumar T."/>
            <person name="Polireddy D.R."/>
            <person name="Antony A."/>
            <person name="Madhava Y.R."/>
            <person name="Sivakumar N."/>
        </authorList>
    </citation>
    <scope>NUCLEOTIDE SEQUENCE [LARGE SCALE GENOMIC DNA]</scope>
    <source>
        <strain evidence="10 11">YIM-C55.5</strain>
    </source>
</reference>
<dbReference type="PANTHER" id="PTHR30329:SF16">
    <property type="entry name" value="CHEMOTAXIS MOTB PROTEIN"/>
    <property type="match status" value="1"/>
</dbReference>
<keyword evidence="3" id="KW-1003">Cell membrane</keyword>
<dbReference type="eggNOG" id="COG1360">
    <property type="taxonomic scope" value="Bacteria"/>
</dbReference>
<dbReference type="PROSITE" id="PS51123">
    <property type="entry name" value="OMPA_2"/>
    <property type="match status" value="1"/>
</dbReference>
<protein>
    <submittedName>
        <fullName evidence="10">Flagellar motor protein MotS</fullName>
    </submittedName>
</protein>
<organism evidence="10 11">
    <name type="scientific">Gracilibacillus halophilus YIM-C55.5</name>
    <dbReference type="NCBI Taxonomy" id="1308866"/>
    <lineage>
        <taxon>Bacteria</taxon>
        <taxon>Bacillati</taxon>
        <taxon>Bacillota</taxon>
        <taxon>Bacilli</taxon>
        <taxon>Bacillales</taxon>
        <taxon>Bacillaceae</taxon>
        <taxon>Gracilibacillus</taxon>
    </lineage>
</organism>
<dbReference type="CDD" id="cd07185">
    <property type="entry name" value="OmpA_C-like"/>
    <property type="match status" value="1"/>
</dbReference>
<comment type="similarity">
    <text evidence="2">Belongs to the MotB family.</text>
</comment>
<evidence type="ECO:0000256" key="1">
    <source>
        <dbReference type="ARBA" id="ARBA00004162"/>
    </source>
</evidence>
<dbReference type="Pfam" id="PF13677">
    <property type="entry name" value="MotB_plug"/>
    <property type="match status" value="1"/>
</dbReference>
<dbReference type="PATRIC" id="fig|1308866.3.peg.2852"/>
<evidence type="ECO:0000256" key="7">
    <source>
        <dbReference type="PROSITE-ProRule" id="PRU00473"/>
    </source>
</evidence>
<dbReference type="EMBL" id="APML01000074">
    <property type="protein sequence ID" value="ENH95784.1"/>
    <property type="molecule type" value="Genomic_DNA"/>
</dbReference>
<gene>
    <name evidence="10" type="ORF">J416_14153</name>
</gene>
<evidence type="ECO:0000259" key="9">
    <source>
        <dbReference type="PROSITE" id="PS51123"/>
    </source>
</evidence>
<dbReference type="InterPro" id="IPR006665">
    <property type="entry name" value="OmpA-like"/>
</dbReference>
<evidence type="ECO:0000256" key="4">
    <source>
        <dbReference type="ARBA" id="ARBA00022692"/>
    </source>
</evidence>
<dbReference type="Pfam" id="PF00691">
    <property type="entry name" value="OmpA"/>
    <property type="match status" value="1"/>
</dbReference>
<dbReference type="Gene3D" id="3.30.1330.60">
    <property type="entry name" value="OmpA-like domain"/>
    <property type="match status" value="1"/>
</dbReference>
<feature type="region of interest" description="Disordered" evidence="8">
    <location>
        <begin position="64"/>
        <end position="110"/>
    </location>
</feature>
<comment type="subcellular location">
    <subcellularLocation>
        <location evidence="1">Cell membrane</location>
        <topology evidence="1">Single-pass membrane protein</topology>
    </subcellularLocation>
</comment>
<evidence type="ECO:0000256" key="3">
    <source>
        <dbReference type="ARBA" id="ARBA00022475"/>
    </source>
</evidence>
<keyword evidence="4" id="KW-0812">Transmembrane</keyword>
<feature type="compositionally biased region" description="Acidic residues" evidence="8">
    <location>
        <begin position="69"/>
        <end position="82"/>
    </location>
</feature>
<comment type="caution">
    <text evidence="10">The sequence shown here is derived from an EMBL/GenBank/DDBJ whole genome shotgun (WGS) entry which is preliminary data.</text>
</comment>
<dbReference type="RefSeq" id="WP_003473637.1">
    <property type="nucleotide sequence ID" value="NZ_APML01000074.1"/>
</dbReference>
<dbReference type="STRING" id="1308866.J416_14153"/>
<dbReference type="InterPro" id="IPR050330">
    <property type="entry name" value="Bact_OuterMem_StrucFunc"/>
</dbReference>
<keyword evidence="5" id="KW-1133">Transmembrane helix</keyword>
<evidence type="ECO:0000313" key="10">
    <source>
        <dbReference type="EMBL" id="ENH95784.1"/>
    </source>
</evidence>
<dbReference type="InterPro" id="IPR025713">
    <property type="entry name" value="MotB-like_N_dom"/>
</dbReference>
<proteinExistence type="inferred from homology"/>